<evidence type="ECO:0000313" key="6">
    <source>
        <dbReference type="EMBL" id="CDO18682.1"/>
    </source>
</evidence>
<proteinExistence type="predicted"/>
<dbReference type="CDD" id="cd10805">
    <property type="entry name" value="YdjC_like_1"/>
    <property type="match status" value="1"/>
</dbReference>
<dbReference type="Pfam" id="PF04794">
    <property type="entry name" value="YdjC"/>
    <property type="match status" value="1"/>
</dbReference>
<evidence type="ECO:0000256" key="2">
    <source>
        <dbReference type="ARBA" id="ARBA00022723"/>
    </source>
</evidence>
<dbReference type="InterPro" id="IPR011330">
    <property type="entry name" value="Glyco_hydro/deAcase_b/a-brl"/>
</dbReference>
<name>A0A060RI14_9STRE</name>
<evidence type="ECO:0000256" key="1">
    <source>
        <dbReference type="ARBA" id="ARBA00001946"/>
    </source>
</evidence>
<evidence type="ECO:0000313" key="7">
    <source>
        <dbReference type="Proteomes" id="UP000027584"/>
    </source>
</evidence>
<keyword evidence="3" id="KW-0378">Hydrolase</keyword>
<dbReference type="PANTHER" id="PTHR31609:SF1">
    <property type="entry name" value="CARBOHYDRATE DEACETYLASE"/>
    <property type="match status" value="1"/>
</dbReference>
<comment type="caution">
    <text evidence="6">The sequence shown here is derived from an EMBL/GenBank/DDBJ whole genome shotgun (WGS) entry which is preliminary data.</text>
</comment>
<dbReference type="InterPro" id="IPR006879">
    <property type="entry name" value="YdjC-like"/>
</dbReference>
<dbReference type="GO" id="GO:0016787">
    <property type="term" value="F:hydrolase activity"/>
    <property type="evidence" value="ECO:0007669"/>
    <property type="project" value="UniProtKB-KW"/>
</dbReference>
<evidence type="ECO:0000256" key="4">
    <source>
        <dbReference type="ARBA" id="ARBA00022842"/>
    </source>
</evidence>
<keyword evidence="5" id="KW-0119">Carbohydrate metabolism</keyword>
<dbReference type="GO" id="GO:0046872">
    <property type="term" value="F:metal ion binding"/>
    <property type="evidence" value="ECO:0007669"/>
    <property type="project" value="UniProtKB-KW"/>
</dbReference>
<organism evidence="6 7">
    <name type="scientific">Streptococcus gallolyticus</name>
    <dbReference type="NCBI Taxonomy" id="315405"/>
    <lineage>
        <taxon>Bacteria</taxon>
        <taxon>Bacillati</taxon>
        <taxon>Bacillota</taxon>
        <taxon>Bacilli</taxon>
        <taxon>Lactobacillales</taxon>
        <taxon>Streptococcaceae</taxon>
        <taxon>Streptococcus</taxon>
    </lineage>
</organism>
<reference evidence="6 7" key="2">
    <citation type="submission" date="2014-05" db="EMBL/GenBank/DDBJ databases">
        <title>Genome sequence of Streptococcus gallolyticus.</title>
        <authorList>
            <person name="Del Campo R."/>
        </authorList>
    </citation>
    <scope>NUCLEOTIDE SEQUENCE [LARGE SCALE GENOMIC DNA]</scope>
    <source>
        <strain evidence="6 7">LMG17956</strain>
    </source>
</reference>
<dbReference type="SUPFAM" id="SSF88713">
    <property type="entry name" value="Glycoside hydrolase/deacetylase"/>
    <property type="match status" value="1"/>
</dbReference>
<dbReference type="GO" id="GO:0019213">
    <property type="term" value="F:deacetylase activity"/>
    <property type="evidence" value="ECO:0007669"/>
    <property type="project" value="TreeGrafter"/>
</dbReference>
<comment type="cofactor">
    <cofactor evidence="1">
        <name>Mg(2+)</name>
        <dbReference type="ChEBI" id="CHEBI:18420"/>
    </cofactor>
</comment>
<dbReference type="Gene3D" id="3.20.20.370">
    <property type="entry name" value="Glycoside hydrolase/deacetylase"/>
    <property type="match status" value="1"/>
</dbReference>
<evidence type="ECO:0000256" key="3">
    <source>
        <dbReference type="ARBA" id="ARBA00022801"/>
    </source>
</evidence>
<gene>
    <name evidence="6" type="ORF">BN963_SGAL_01887</name>
</gene>
<protein>
    <submittedName>
        <fullName evidence="6">YdjC-like protein</fullName>
    </submittedName>
</protein>
<dbReference type="PANTHER" id="PTHR31609">
    <property type="entry name" value="YDJC DEACETYLASE FAMILY MEMBER"/>
    <property type="match status" value="1"/>
</dbReference>
<dbReference type="AlphaFoldDB" id="A0A060RI14"/>
<dbReference type="GO" id="GO:0005975">
    <property type="term" value="P:carbohydrate metabolic process"/>
    <property type="evidence" value="ECO:0007669"/>
    <property type="project" value="InterPro"/>
</dbReference>
<dbReference type="Proteomes" id="UP000027584">
    <property type="component" value="Unassembled WGS sequence"/>
</dbReference>
<dbReference type="EMBL" id="CCBC010000202">
    <property type="protein sequence ID" value="CDO18682.1"/>
    <property type="molecule type" value="Genomic_DNA"/>
</dbReference>
<evidence type="ECO:0000256" key="5">
    <source>
        <dbReference type="ARBA" id="ARBA00023277"/>
    </source>
</evidence>
<keyword evidence="4" id="KW-0460">Magnesium</keyword>
<sequence>MVFMKKILLRADDLGYSEAVNYGIEKSVKEGLISSLGVMVNMPATQHGVDLIKDCPLALGVHTNICAGKPLTNPELIPSLVDENGNFKSSKQFRAAKEDFVVFEEVVLEIEAQYQKFLALFGRQPDYFEGHAVASSNFFKGLETVAEKHGLKYSGFSTGGAPLTIGNSLVQFNMESMAPHYEPFDMLKRMVAKADDHVVQLAVFHPGYLDDDILTHSSLTIPRTQEVAMLINPDVKQWLRKQDVELIDYRDL</sequence>
<keyword evidence="2" id="KW-0479">Metal-binding</keyword>
<reference evidence="6 7" key="1">
    <citation type="submission" date="2014-02" db="EMBL/GenBank/DDBJ databases">
        <authorList>
            <person name="Manrique M."/>
        </authorList>
    </citation>
    <scope>NUCLEOTIDE SEQUENCE [LARGE SCALE GENOMIC DNA]</scope>
    <source>
        <strain evidence="6 7">LMG17956</strain>
    </source>
</reference>
<accession>A0A060RI14</accession>